<evidence type="ECO:0000313" key="2">
    <source>
        <dbReference type="EMBL" id="KZT25238.1"/>
    </source>
</evidence>
<protein>
    <submittedName>
        <fullName evidence="2">Uncharacterized protein</fullName>
    </submittedName>
</protein>
<feature type="region of interest" description="Disordered" evidence="1">
    <location>
        <begin position="110"/>
        <end position="129"/>
    </location>
</feature>
<feature type="non-terminal residue" evidence="2">
    <location>
        <position position="429"/>
    </location>
</feature>
<evidence type="ECO:0000313" key="3">
    <source>
        <dbReference type="Proteomes" id="UP000076761"/>
    </source>
</evidence>
<feature type="region of interest" description="Disordered" evidence="1">
    <location>
        <begin position="183"/>
        <end position="212"/>
    </location>
</feature>
<accession>A0A165SJ64</accession>
<proteinExistence type="predicted"/>
<dbReference type="EMBL" id="KV425573">
    <property type="protein sequence ID" value="KZT25238.1"/>
    <property type="molecule type" value="Genomic_DNA"/>
</dbReference>
<reference evidence="2 3" key="1">
    <citation type="journal article" date="2016" name="Mol. Biol. Evol.">
        <title>Comparative Genomics of Early-Diverging Mushroom-Forming Fungi Provides Insights into the Origins of Lignocellulose Decay Capabilities.</title>
        <authorList>
            <person name="Nagy L.G."/>
            <person name="Riley R."/>
            <person name="Tritt A."/>
            <person name="Adam C."/>
            <person name="Daum C."/>
            <person name="Floudas D."/>
            <person name="Sun H."/>
            <person name="Yadav J.S."/>
            <person name="Pangilinan J."/>
            <person name="Larsson K.H."/>
            <person name="Matsuura K."/>
            <person name="Barry K."/>
            <person name="Labutti K."/>
            <person name="Kuo R."/>
            <person name="Ohm R.A."/>
            <person name="Bhattacharya S.S."/>
            <person name="Shirouzu T."/>
            <person name="Yoshinaga Y."/>
            <person name="Martin F.M."/>
            <person name="Grigoriev I.V."/>
            <person name="Hibbett D.S."/>
        </authorList>
    </citation>
    <scope>NUCLEOTIDE SEQUENCE [LARGE SCALE GENOMIC DNA]</scope>
    <source>
        <strain evidence="2 3">HHB14362 ss-1</strain>
    </source>
</reference>
<gene>
    <name evidence="2" type="ORF">NEOLEDRAFT_1204359</name>
</gene>
<dbReference type="AlphaFoldDB" id="A0A165SJ64"/>
<dbReference type="Proteomes" id="UP000076761">
    <property type="component" value="Unassembled WGS sequence"/>
</dbReference>
<feature type="region of interest" description="Disordered" evidence="1">
    <location>
        <begin position="37"/>
        <end position="83"/>
    </location>
</feature>
<sequence length="429" mass="47757">MDRGRLHRAHSAHWGTMELTENKTVCFDSEIHWVPMGSRGEDSRTANRETHGNTISDRPMVGHRGKVQRTRCGPPSWEASPRSYDLPSNSTFPPLHFPLRIWVQITTGSAPSPRAGGARSHMGEGPPPQAPEHIALVPPRAFRLRLVGRCQHLIWNRSCRPKLLGCVDLGTRVHGRARSHVRHRVGRSNSSRARVATYPSSRPAEHITVPPCQPPGPLRQQRCCYRRQQGPITIDRNQCCPEGSIFHARCQWHTPDCRVHPQQRQRDRCTVERRYPCLPTRVSSGNNTVFTAATPTPPGQAGIIVMPASALRVTLPTILGAEGSIETIAKLDITPSPLRPPCRAEERIHQWRGINTPIPSTIDNPLIRHLADIASRASLRDAASYGAGLRKFHLFCDIFSVPEVARLPASFALLHSFVLWAVTDPDPSD</sequence>
<evidence type="ECO:0000256" key="1">
    <source>
        <dbReference type="SAM" id="MobiDB-lite"/>
    </source>
</evidence>
<organism evidence="2 3">
    <name type="scientific">Neolentinus lepideus HHB14362 ss-1</name>
    <dbReference type="NCBI Taxonomy" id="1314782"/>
    <lineage>
        <taxon>Eukaryota</taxon>
        <taxon>Fungi</taxon>
        <taxon>Dikarya</taxon>
        <taxon>Basidiomycota</taxon>
        <taxon>Agaricomycotina</taxon>
        <taxon>Agaricomycetes</taxon>
        <taxon>Gloeophyllales</taxon>
        <taxon>Gloeophyllaceae</taxon>
        <taxon>Neolentinus</taxon>
    </lineage>
</organism>
<name>A0A165SJ64_9AGAM</name>
<dbReference type="InParanoid" id="A0A165SJ64"/>
<dbReference type="STRING" id="1314782.A0A165SJ64"/>
<keyword evidence="3" id="KW-1185">Reference proteome</keyword>
<feature type="compositionally biased region" description="Basic and acidic residues" evidence="1">
    <location>
        <begin position="39"/>
        <end position="51"/>
    </location>
</feature>